<dbReference type="Proteomes" id="UP000287519">
    <property type="component" value="Unassembled WGS sequence"/>
</dbReference>
<evidence type="ECO:0000313" key="3">
    <source>
        <dbReference type="Proteomes" id="UP000287519"/>
    </source>
</evidence>
<name>A0A402C8T2_RHOWR</name>
<feature type="region of interest" description="Disordered" evidence="1">
    <location>
        <begin position="1"/>
        <end position="33"/>
    </location>
</feature>
<protein>
    <submittedName>
        <fullName evidence="2">Uncharacterized protein</fullName>
    </submittedName>
</protein>
<evidence type="ECO:0000313" key="2">
    <source>
        <dbReference type="EMBL" id="GCE40032.1"/>
    </source>
</evidence>
<dbReference type="EMBL" id="BHYM01000034">
    <property type="protein sequence ID" value="GCE40032.1"/>
    <property type="molecule type" value="Genomic_DNA"/>
</dbReference>
<keyword evidence="3" id="KW-1185">Reference proteome</keyword>
<gene>
    <name evidence="2" type="ORF">Rhow_003675</name>
</gene>
<sequence length="118" mass="12904">MTGGSELLTERRQDFGQLAQRHRGAGKQSRTALVVERRGSHVQEAYRGAQIARYAYTLSPRSSVRHRCVTKRLGSGAAFRWKRQSQLLSMGCLLPNVRTGVAATRGGAAPSANPRNPT</sequence>
<organism evidence="2 3">
    <name type="scientific">Rhodococcus wratislaviensis</name>
    <name type="common">Tsukamurella wratislaviensis</name>
    <dbReference type="NCBI Taxonomy" id="44752"/>
    <lineage>
        <taxon>Bacteria</taxon>
        <taxon>Bacillati</taxon>
        <taxon>Actinomycetota</taxon>
        <taxon>Actinomycetes</taxon>
        <taxon>Mycobacteriales</taxon>
        <taxon>Nocardiaceae</taxon>
        <taxon>Rhodococcus</taxon>
    </lineage>
</organism>
<reference evidence="2 3" key="1">
    <citation type="submission" date="2018-11" db="EMBL/GenBank/DDBJ databases">
        <title>Microbial catabolism of amino acid.</title>
        <authorList>
            <person name="Hibi M."/>
            <person name="Ogawa J."/>
        </authorList>
    </citation>
    <scope>NUCLEOTIDE SEQUENCE [LARGE SCALE GENOMIC DNA]</scope>
    <source>
        <strain evidence="2 3">C31-06</strain>
    </source>
</reference>
<evidence type="ECO:0000256" key="1">
    <source>
        <dbReference type="SAM" id="MobiDB-lite"/>
    </source>
</evidence>
<comment type="caution">
    <text evidence="2">The sequence shown here is derived from an EMBL/GenBank/DDBJ whole genome shotgun (WGS) entry which is preliminary data.</text>
</comment>
<dbReference type="AlphaFoldDB" id="A0A402C8T2"/>
<accession>A0A402C8T2</accession>
<proteinExistence type="predicted"/>